<keyword evidence="3" id="KW-1185">Reference proteome</keyword>
<dbReference type="EMBL" id="FZOD01000031">
    <property type="protein sequence ID" value="SNT27128.1"/>
    <property type="molecule type" value="Genomic_DNA"/>
</dbReference>
<dbReference type="InterPro" id="IPR014710">
    <property type="entry name" value="RmlC-like_jellyroll"/>
</dbReference>
<dbReference type="SUPFAM" id="SSF51206">
    <property type="entry name" value="cAMP-binding domain-like"/>
    <property type="match status" value="1"/>
</dbReference>
<feature type="domain" description="Cyclic nucleotide-binding" evidence="1">
    <location>
        <begin position="238"/>
        <end position="321"/>
    </location>
</feature>
<dbReference type="Gene3D" id="2.60.120.10">
    <property type="entry name" value="Jelly Rolls"/>
    <property type="match status" value="1"/>
</dbReference>
<evidence type="ECO:0000313" key="3">
    <source>
        <dbReference type="Proteomes" id="UP000198282"/>
    </source>
</evidence>
<reference evidence="2 3" key="1">
    <citation type="submission" date="2017-06" db="EMBL/GenBank/DDBJ databases">
        <authorList>
            <person name="Kim H.J."/>
            <person name="Triplett B.A."/>
        </authorList>
    </citation>
    <scope>NUCLEOTIDE SEQUENCE [LARGE SCALE GENOMIC DNA]</scope>
    <source>
        <strain evidence="2 3">CGMCC 4.2132</strain>
    </source>
</reference>
<gene>
    <name evidence="2" type="ORF">SAMN05216276_103183</name>
</gene>
<dbReference type="PROSITE" id="PS50042">
    <property type="entry name" value="CNMP_BINDING_3"/>
    <property type="match status" value="1"/>
</dbReference>
<dbReference type="CDD" id="cd00038">
    <property type="entry name" value="CAP_ED"/>
    <property type="match status" value="1"/>
</dbReference>
<sequence>MRVESQVTSLSWIPSEAVKGYTRPAFTVGIAHYDDPPPDKVGDLEALRGADGFRFANRLTAWAEFTDGRLTGHGVDGGLVMGATTMRLGPLGVTFTAFSLPDLRPEPEIGDGWIRFTQTAGGRTAMPFPRRISRPPYMRLQSPLVWTTLALTLHADGHASSTLEGASPFPRHWVYGADGVLAQKAGVTDFEAWAGQEGAHRTPWGDEDSPVLVTAAETALEREMSTLIMRGGHRPTIRSLAAGEALIRQGDPGDALFLLLDGVLSVEVDGRRLPELGPGAILGERAVLEGGRRTATLTALTPIRVAEAPAHIIDKAALARLAEGHRREESLT</sequence>
<dbReference type="InterPro" id="IPR000595">
    <property type="entry name" value="cNMP-bd_dom"/>
</dbReference>
<dbReference type="PROSITE" id="PS00889">
    <property type="entry name" value="CNMP_BINDING_2"/>
    <property type="match status" value="1"/>
</dbReference>
<protein>
    <submittedName>
        <fullName evidence="2">Cyclic nucleotide-binding domain-containing protein</fullName>
    </submittedName>
</protein>
<evidence type="ECO:0000259" key="1">
    <source>
        <dbReference type="PROSITE" id="PS50042"/>
    </source>
</evidence>
<evidence type="ECO:0000313" key="2">
    <source>
        <dbReference type="EMBL" id="SNT27128.1"/>
    </source>
</evidence>
<organism evidence="2 3">
    <name type="scientific">Streptosporangium subroseum</name>
    <dbReference type="NCBI Taxonomy" id="106412"/>
    <lineage>
        <taxon>Bacteria</taxon>
        <taxon>Bacillati</taxon>
        <taxon>Actinomycetota</taxon>
        <taxon>Actinomycetes</taxon>
        <taxon>Streptosporangiales</taxon>
        <taxon>Streptosporangiaceae</taxon>
        <taxon>Streptosporangium</taxon>
    </lineage>
</organism>
<dbReference type="AlphaFoldDB" id="A0A239LB49"/>
<accession>A0A239LB49</accession>
<dbReference type="InterPro" id="IPR018488">
    <property type="entry name" value="cNMP-bd_CS"/>
</dbReference>
<dbReference type="PROSITE" id="PS00888">
    <property type="entry name" value="CNMP_BINDING_1"/>
    <property type="match status" value="1"/>
</dbReference>
<name>A0A239LB49_9ACTN</name>
<dbReference type="Pfam" id="PF00027">
    <property type="entry name" value="cNMP_binding"/>
    <property type="match status" value="1"/>
</dbReference>
<dbReference type="InterPro" id="IPR018490">
    <property type="entry name" value="cNMP-bd_dom_sf"/>
</dbReference>
<dbReference type="SMART" id="SM00100">
    <property type="entry name" value="cNMP"/>
    <property type="match status" value="1"/>
</dbReference>
<dbReference type="Proteomes" id="UP000198282">
    <property type="component" value="Unassembled WGS sequence"/>
</dbReference>
<proteinExistence type="predicted"/>